<feature type="transmembrane region" description="Helical" evidence="15">
    <location>
        <begin position="414"/>
        <end position="434"/>
    </location>
</feature>
<feature type="domain" description="HMA" evidence="16">
    <location>
        <begin position="80"/>
        <end position="146"/>
    </location>
</feature>
<evidence type="ECO:0000256" key="2">
    <source>
        <dbReference type="ARBA" id="ARBA00006024"/>
    </source>
</evidence>
<evidence type="ECO:0000256" key="10">
    <source>
        <dbReference type="ARBA" id="ARBA00022842"/>
    </source>
</evidence>
<comment type="similarity">
    <text evidence="2 15">Belongs to the cation transport ATPase (P-type) (TC 3.A.3) family. Type IB subfamily.</text>
</comment>
<evidence type="ECO:0000256" key="7">
    <source>
        <dbReference type="ARBA" id="ARBA00022723"/>
    </source>
</evidence>
<feature type="transmembrane region" description="Helical" evidence="15">
    <location>
        <begin position="235"/>
        <end position="253"/>
    </location>
</feature>
<dbReference type="InterPro" id="IPR008250">
    <property type="entry name" value="ATPase_P-typ_transduc_dom_A_sf"/>
</dbReference>
<dbReference type="InterPro" id="IPR023299">
    <property type="entry name" value="ATPase_P-typ_cyto_dom_N"/>
</dbReference>
<dbReference type="eggNOG" id="COG2608">
    <property type="taxonomic scope" value="Bacteria"/>
</dbReference>
<dbReference type="InterPro" id="IPR059000">
    <property type="entry name" value="ATPase_P-type_domA"/>
</dbReference>
<protein>
    <submittedName>
        <fullName evidence="17">Heavy metal translocating P-type ATPase</fullName>
    </submittedName>
</protein>
<keyword evidence="8 15" id="KW-0547">Nucleotide-binding</keyword>
<dbReference type="GO" id="GO:0005524">
    <property type="term" value="F:ATP binding"/>
    <property type="evidence" value="ECO:0007669"/>
    <property type="project" value="UniProtKB-UniRule"/>
</dbReference>
<dbReference type="PROSITE" id="PS00154">
    <property type="entry name" value="ATPASE_E1_E2"/>
    <property type="match status" value="1"/>
</dbReference>
<keyword evidence="6 15" id="KW-0812">Transmembrane</keyword>
<evidence type="ECO:0000256" key="4">
    <source>
        <dbReference type="ARBA" id="ARBA00022475"/>
    </source>
</evidence>
<dbReference type="CDD" id="cd00371">
    <property type="entry name" value="HMA"/>
    <property type="match status" value="1"/>
</dbReference>
<dbReference type="SFLD" id="SFLDS00003">
    <property type="entry name" value="Haloacid_Dehalogenase"/>
    <property type="match status" value="1"/>
</dbReference>
<evidence type="ECO:0000256" key="13">
    <source>
        <dbReference type="ARBA" id="ARBA00023065"/>
    </source>
</evidence>
<dbReference type="GO" id="GO:0005886">
    <property type="term" value="C:plasma membrane"/>
    <property type="evidence" value="ECO:0007669"/>
    <property type="project" value="UniProtKB-SubCell"/>
</dbReference>
<comment type="subcellular location">
    <subcellularLocation>
        <location evidence="1">Cell membrane</location>
        <topology evidence="1">Multi-pass membrane protein</topology>
    </subcellularLocation>
</comment>
<keyword evidence="5" id="KW-0597">Phosphoprotein</keyword>
<dbReference type="GO" id="GO:0055070">
    <property type="term" value="P:copper ion homeostasis"/>
    <property type="evidence" value="ECO:0007669"/>
    <property type="project" value="TreeGrafter"/>
</dbReference>
<dbReference type="HOGENOM" id="CLU_001771_0_3_0"/>
<evidence type="ECO:0000256" key="1">
    <source>
        <dbReference type="ARBA" id="ARBA00004651"/>
    </source>
</evidence>
<feature type="transmembrane region" description="Helical" evidence="15">
    <location>
        <begin position="199"/>
        <end position="223"/>
    </location>
</feature>
<feature type="transmembrane region" description="Helical" evidence="15">
    <location>
        <begin position="751"/>
        <end position="767"/>
    </location>
</feature>
<dbReference type="PROSITE" id="PS50846">
    <property type="entry name" value="HMA_2"/>
    <property type="match status" value="1"/>
</dbReference>
<keyword evidence="7 15" id="KW-0479">Metal-binding</keyword>
<dbReference type="EMBL" id="CP000473">
    <property type="protein sequence ID" value="ABJ84486.1"/>
    <property type="molecule type" value="Genomic_DNA"/>
</dbReference>
<feature type="transmembrane region" description="Helical" evidence="15">
    <location>
        <begin position="259"/>
        <end position="277"/>
    </location>
</feature>
<dbReference type="InterPro" id="IPR001757">
    <property type="entry name" value="P_typ_ATPase"/>
</dbReference>
<keyword evidence="11" id="KW-1278">Translocase</keyword>
<evidence type="ECO:0000256" key="9">
    <source>
        <dbReference type="ARBA" id="ARBA00022840"/>
    </source>
</evidence>
<keyword evidence="4 15" id="KW-1003">Cell membrane</keyword>
<evidence type="ECO:0000256" key="12">
    <source>
        <dbReference type="ARBA" id="ARBA00022989"/>
    </source>
</evidence>
<dbReference type="SFLD" id="SFLDF00027">
    <property type="entry name" value="p-type_atpase"/>
    <property type="match status" value="1"/>
</dbReference>
<reference evidence="17" key="1">
    <citation type="submission" date="2006-10" db="EMBL/GenBank/DDBJ databases">
        <title>Complete sequence of Solibacter usitatus Ellin6076.</title>
        <authorList>
            <consortium name="US DOE Joint Genome Institute"/>
            <person name="Copeland A."/>
            <person name="Lucas S."/>
            <person name="Lapidus A."/>
            <person name="Barry K."/>
            <person name="Detter J.C."/>
            <person name="Glavina del Rio T."/>
            <person name="Hammon N."/>
            <person name="Israni S."/>
            <person name="Dalin E."/>
            <person name="Tice H."/>
            <person name="Pitluck S."/>
            <person name="Thompson L.S."/>
            <person name="Brettin T."/>
            <person name="Bruce D."/>
            <person name="Han C."/>
            <person name="Tapia R."/>
            <person name="Gilna P."/>
            <person name="Schmutz J."/>
            <person name="Larimer F."/>
            <person name="Land M."/>
            <person name="Hauser L."/>
            <person name="Kyrpides N."/>
            <person name="Mikhailova N."/>
            <person name="Janssen P.H."/>
            <person name="Kuske C.R."/>
            <person name="Richardson P."/>
        </authorList>
    </citation>
    <scope>NUCLEOTIDE SEQUENCE</scope>
    <source>
        <strain evidence="17">Ellin6076</strain>
    </source>
</reference>
<dbReference type="InterPro" id="IPR044492">
    <property type="entry name" value="P_typ_ATPase_HD_dom"/>
</dbReference>
<keyword evidence="10" id="KW-0460">Magnesium</keyword>
<evidence type="ECO:0000259" key="16">
    <source>
        <dbReference type="PROSITE" id="PS50846"/>
    </source>
</evidence>
<evidence type="ECO:0000256" key="5">
    <source>
        <dbReference type="ARBA" id="ARBA00022553"/>
    </source>
</evidence>
<dbReference type="NCBIfam" id="TIGR01511">
    <property type="entry name" value="ATPase-IB1_Cu"/>
    <property type="match status" value="1"/>
</dbReference>
<dbReference type="STRING" id="234267.Acid_3513"/>
<dbReference type="SUPFAM" id="SSF81653">
    <property type="entry name" value="Calcium ATPase, transduction domain A"/>
    <property type="match status" value="1"/>
</dbReference>
<gene>
    <name evidence="17" type="ordered locus">Acid_3513</name>
</gene>
<dbReference type="InterPro" id="IPR018303">
    <property type="entry name" value="ATPase_P-typ_P_site"/>
</dbReference>
<keyword evidence="12 15" id="KW-1133">Transmembrane helix</keyword>
<feature type="transmembrane region" description="Helical" evidence="15">
    <location>
        <begin position="162"/>
        <end position="187"/>
    </location>
</feature>
<dbReference type="InterPro" id="IPR027256">
    <property type="entry name" value="P-typ_ATPase_IB"/>
</dbReference>
<dbReference type="GO" id="GO:0005507">
    <property type="term" value="F:copper ion binding"/>
    <property type="evidence" value="ECO:0007669"/>
    <property type="project" value="TreeGrafter"/>
</dbReference>
<dbReference type="Gene3D" id="3.40.1110.10">
    <property type="entry name" value="Calcium-transporting ATPase, cytoplasmic domain N"/>
    <property type="match status" value="1"/>
</dbReference>
<evidence type="ECO:0000256" key="11">
    <source>
        <dbReference type="ARBA" id="ARBA00022967"/>
    </source>
</evidence>
<dbReference type="InterPro" id="IPR036412">
    <property type="entry name" value="HAD-like_sf"/>
</dbReference>
<dbReference type="AlphaFoldDB" id="Q021A3"/>
<dbReference type="FunFam" id="2.70.150.10:FF:000002">
    <property type="entry name" value="Copper-transporting ATPase 1, putative"/>
    <property type="match status" value="1"/>
</dbReference>
<dbReference type="InParanoid" id="Q021A3"/>
<dbReference type="Pfam" id="PF00403">
    <property type="entry name" value="HMA"/>
    <property type="match status" value="1"/>
</dbReference>
<accession>Q021A3</accession>
<dbReference type="NCBIfam" id="TIGR01525">
    <property type="entry name" value="ATPase-IB_hvy"/>
    <property type="match status" value="1"/>
</dbReference>
<dbReference type="KEGG" id="sus:Acid_3513"/>
<keyword evidence="9 15" id="KW-0067">ATP-binding</keyword>
<feature type="transmembrane region" description="Helical" evidence="15">
    <location>
        <begin position="440"/>
        <end position="464"/>
    </location>
</feature>
<dbReference type="InterPro" id="IPR023298">
    <property type="entry name" value="ATPase_P-typ_TM_dom_sf"/>
</dbReference>
<dbReference type="OrthoDB" id="9813266at2"/>
<evidence type="ECO:0000256" key="3">
    <source>
        <dbReference type="ARBA" id="ARBA00022448"/>
    </source>
</evidence>
<dbReference type="Pfam" id="PF00702">
    <property type="entry name" value="Hydrolase"/>
    <property type="match status" value="1"/>
</dbReference>
<dbReference type="InterPro" id="IPR023214">
    <property type="entry name" value="HAD_sf"/>
</dbReference>
<organism evidence="17">
    <name type="scientific">Solibacter usitatus (strain Ellin6076)</name>
    <dbReference type="NCBI Taxonomy" id="234267"/>
    <lineage>
        <taxon>Bacteria</taxon>
        <taxon>Pseudomonadati</taxon>
        <taxon>Acidobacteriota</taxon>
        <taxon>Terriglobia</taxon>
        <taxon>Bryobacterales</taxon>
        <taxon>Solibacteraceae</taxon>
        <taxon>Candidatus Solibacter</taxon>
    </lineage>
</organism>
<evidence type="ECO:0000256" key="6">
    <source>
        <dbReference type="ARBA" id="ARBA00022692"/>
    </source>
</evidence>
<keyword evidence="3" id="KW-0813">Transport</keyword>
<dbReference type="Gene3D" id="2.70.150.10">
    <property type="entry name" value="Calcium-transporting ATPase, cytoplasmic transduction domain A"/>
    <property type="match status" value="1"/>
</dbReference>
<evidence type="ECO:0000256" key="8">
    <source>
        <dbReference type="ARBA" id="ARBA00022741"/>
    </source>
</evidence>
<dbReference type="PANTHER" id="PTHR43520">
    <property type="entry name" value="ATP7, ISOFORM B"/>
    <property type="match status" value="1"/>
</dbReference>
<evidence type="ECO:0000256" key="15">
    <source>
        <dbReference type="RuleBase" id="RU362081"/>
    </source>
</evidence>
<name>Q021A3_SOLUE</name>
<dbReference type="InterPro" id="IPR036163">
    <property type="entry name" value="HMA_dom_sf"/>
</dbReference>
<dbReference type="SUPFAM" id="SSF81665">
    <property type="entry name" value="Calcium ATPase, transmembrane domain M"/>
    <property type="match status" value="1"/>
</dbReference>
<sequence>MSSCTLCGLPAGRNPLINGDQAFCCLGCLNVYSILGESGVLASGIDFRDTDLFRESLRLGLISTGAERVKPTIPDTAEQVETVYHVSGMWCASCAWLIERALQSERGIRSAEVMFSSDLVKVRYCPQYIPPARITERIAALGYRASEYSGASESDHAERKAMLLRIGVAGFLWLNVMMLSLVIYASYWEAISDNARRVIPFVLMALTTPAVFYSAWPILRAAAIGLRHFTVRMEALLAVGITAAYTYSAVQAFTGGKHYYFDTACAIITLVLLGKLLERGAKERTAKAISLLYRMMPKKARLLIDGRETFVSIEALQSGMTFLVKAGERIPADGVVLDGISHADESVITGESAPVAKQPGDPVICGSLNTGGVLEIRATRTGAASTLSQIIRSVESAMSSRSELERTVDRASRAFAPAVIAIALGTFSVCSLAGMDSATALMRAIAVLVIACPCALGMATPLAITAAVGAASRRGILVSDSRVLETVRKIDVAILDKTGTLTEGDFRVVATFPADSSPFLAAVSSIEQYSEHPLGRAITRRAAELGLTPHPARDIVIHKGLGISGVTAGSRVWVGNRRLMEECVGPIAPALAAASSAWQHDGHTVAFFAFDGKVAGAIAMGDAIRADAVRLVAELKRRGIHTALISGDAHSTTAAMAAAAGIAEFQAEVLPDDKLACVRRYQSAGKIVAMLGDGVNDAPALAGADLGIALGTGTDLAMQAAPVVLMTPALDRVLEVFDIGRDTWRVVRQNLFWAFFYNAVGITLAVAGVLTPILAAAAMVLSSLSVIANSLRLSAMWDRHPGDVTQRAAAVRERYPHAIERNAP</sequence>
<dbReference type="PRINTS" id="PR00943">
    <property type="entry name" value="CUATPASE"/>
</dbReference>
<dbReference type="SUPFAM" id="SSF56784">
    <property type="entry name" value="HAD-like"/>
    <property type="match status" value="1"/>
</dbReference>
<dbReference type="SUPFAM" id="SSF55008">
    <property type="entry name" value="HMA, heavy metal-associated domain"/>
    <property type="match status" value="1"/>
</dbReference>
<dbReference type="GO" id="GO:0043682">
    <property type="term" value="F:P-type divalent copper transporter activity"/>
    <property type="evidence" value="ECO:0007669"/>
    <property type="project" value="TreeGrafter"/>
</dbReference>
<keyword evidence="13" id="KW-0406">Ion transport</keyword>
<dbReference type="Gene3D" id="3.40.50.1000">
    <property type="entry name" value="HAD superfamily/HAD-like"/>
    <property type="match status" value="1"/>
</dbReference>
<dbReference type="SFLD" id="SFLDG00002">
    <property type="entry name" value="C1.7:_P-type_atpase_like"/>
    <property type="match status" value="1"/>
</dbReference>
<evidence type="ECO:0000256" key="14">
    <source>
        <dbReference type="ARBA" id="ARBA00023136"/>
    </source>
</evidence>
<dbReference type="eggNOG" id="COG2217">
    <property type="taxonomic scope" value="Bacteria"/>
</dbReference>
<keyword evidence="14 15" id="KW-0472">Membrane</keyword>
<proteinExistence type="inferred from homology"/>
<dbReference type="GO" id="GO:0016887">
    <property type="term" value="F:ATP hydrolysis activity"/>
    <property type="evidence" value="ECO:0007669"/>
    <property type="project" value="InterPro"/>
</dbReference>
<dbReference type="NCBIfam" id="TIGR01494">
    <property type="entry name" value="ATPase_P-type"/>
    <property type="match status" value="1"/>
</dbReference>
<dbReference type="PROSITE" id="PS01047">
    <property type="entry name" value="HMA_1"/>
    <property type="match status" value="1"/>
</dbReference>
<evidence type="ECO:0000313" key="17">
    <source>
        <dbReference type="EMBL" id="ABJ84486.1"/>
    </source>
</evidence>
<dbReference type="PANTHER" id="PTHR43520:SF5">
    <property type="entry name" value="CATION-TRANSPORTING P-TYPE ATPASE-RELATED"/>
    <property type="match status" value="1"/>
</dbReference>
<dbReference type="InterPro" id="IPR017969">
    <property type="entry name" value="Heavy-metal-associated_CS"/>
</dbReference>
<dbReference type="Gene3D" id="3.30.70.100">
    <property type="match status" value="1"/>
</dbReference>
<dbReference type="Pfam" id="PF00122">
    <property type="entry name" value="E1-E2_ATPase"/>
    <property type="match status" value="1"/>
</dbReference>
<dbReference type="PRINTS" id="PR00119">
    <property type="entry name" value="CATATPASE"/>
</dbReference>
<dbReference type="InterPro" id="IPR006121">
    <property type="entry name" value="HMA_dom"/>
</dbReference>